<reference evidence="3" key="1">
    <citation type="submission" date="2015-05" db="EMBL/GenBank/DDBJ databases">
        <title>Draft genome of Nitrosomonas communis strain Nm2.</title>
        <authorList>
            <person name="Kozlowski J.A."/>
            <person name="Kits K.D."/>
            <person name="Stein L.Y."/>
        </authorList>
    </citation>
    <scope>NUCLEOTIDE SEQUENCE [LARGE SCALE GENOMIC DNA]</scope>
    <source>
        <strain evidence="3">Nm2</strain>
    </source>
</reference>
<evidence type="ECO:0000313" key="1">
    <source>
        <dbReference type="EMBL" id="AKH37755.1"/>
    </source>
</evidence>
<dbReference type="EMBL" id="CP011451">
    <property type="protein sequence ID" value="AKH37755.1"/>
    <property type="molecule type" value="Genomic_DNA"/>
</dbReference>
<dbReference type="PROSITE" id="PS51257">
    <property type="entry name" value="PROKAR_LIPOPROTEIN"/>
    <property type="match status" value="1"/>
</dbReference>
<dbReference type="PATRIC" id="fig|44574.3.peg.1947"/>
<dbReference type="OrthoDB" id="8547069at2"/>
<proteinExistence type="predicted"/>
<reference evidence="1 3" key="2">
    <citation type="journal article" date="2016" name="Genome Announc.">
        <title>Genome Sequence of Nitrosomonas communis Strain Nm2, a Mesophilic Ammonia-Oxidizing Bacterium Isolated from Mediterranean Soil.</title>
        <authorList>
            <person name="Kozlowski J.A."/>
            <person name="Kits K.D."/>
            <person name="Stein L.Y."/>
        </authorList>
    </citation>
    <scope>NUCLEOTIDE SEQUENCE [LARGE SCALE GENOMIC DNA]</scope>
    <source>
        <strain evidence="1 3">Nm2</strain>
    </source>
</reference>
<evidence type="ECO:0000313" key="2">
    <source>
        <dbReference type="EMBL" id="TYP86092.1"/>
    </source>
</evidence>
<dbReference type="EMBL" id="VNHT01000033">
    <property type="protein sequence ID" value="TYP86092.1"/>
    <property type="molecule type" value="Genomic_DNA"/>
</dbReference>
<dbReference type="AlphaFoldDB" id="A0A0F7KBE6"/>
<dbReference type="Proteomes" id="UP000324176">
    <property type="component" value="Unassembled WGS sequence"/>
</dbReference>
<dbReference type="KEGG" id="nco:AAW31_07965"/>
<evidence type="ECO:0008006" key="5">
    <source>
        <dbReference type="Google" id="ProtNLM"/>
    </source>
</evidence>
<evidence type="ECO:0000313" key="3">
    <source>
        <dbReference type="Proteomes" id="UP000034156"/>
    </source>
</evidence>
<name>A0A0F7KBE6_9PROT</name>
<protein>
    <recommendedName>
        <fullName evidence="5">Lipoprotein</fullName>
    </recommendedName>
</protein>
<sequence>MTKRMIVILVLILAACTSIRGPKEQPWIYEEPIAGNHVDLARCVVARLQADSRWSIRMLQFSNRLYQDIDASAIYAYDTRFLPGIFARNSPTNPDAVFEYVAPNPGIRSCHQDSAEVEPAYAFVLMIKNMSDNRTMATLKGNKHVGGIAWQHLQTCVLTRAKSS</sequence>
<organism evidence="1 3">
    <name type="scientific">Nitrosomonas communis</name>
    <dbReference type="NCBI Taxonomy" id="44574"/>
    <lineage>
        <taxon>Bacteria</taxon>
        <taxon>Pseudomonadati</taxon>
        <taxon>Pseudomonadota</taxon>
        <taxon>Betaproteobacteria</taxon>
        <taxon>Nitrosomonadales</taxon>
        <taxon>Nitrosomonadaceae</taxon>
        <taxon>Nitrosomonas</taxon>
    </lineage>
</organism>
<keyword evidence="3" id="KW-1185">Reference proteome</keyword>
<dbReference type="Proteomes" id="UP000034156">
    <property type="component" value="Chromosome"/>
</dbReference>
<dbReference type="RefSeq" id="WP_046849827.1">
    <property type="nucleotide sequence ID" value="NZ_CP011451.1"/>
</dbReference>
<reference evidence="2 4" key="3">
    <citation type="submission" date="2019-07" db="EMBL/GenBank/DDBJ databases">
        <title>Active sludge and wastewater microbial communities from Klosterneuburg, Austria.</title>
        <authorList>
            <person name="Wagner M."/>
        </authorList>
    </citation>
    <scope>NUCLEOTIDE SEQUENCE [LARGE SCALE GENOMIC DNA]</scope>
    <source>
        <strain evidence="2 4">Nm2</strain>
    </source>
</reference>
<gene>
    <name evidence="1" type="ORF">AAW31_07965</name>
    <name evidence="2" type="ORF">BCL69_103318</name>
</gene>
<accession>A0A0F7KBE6</accession>
<evidence type="ECO:0000313" key="4">
    <source>
        <dbReference type="Proteomes" id="UP000324176"/>
    </source>
</evidence>